<proteinExistence type="predicted"/>
<dbReference type="EMBL" id="AZBU02000007">
    <property type="protein sequence ID" value="TKR69143.1"/>
    <property type="molecule type" value="Genomic_DNA"/>
</dbReference>
<dbReference type="AlphaFoldDB" id="A0A4U5MJ98"/>
<sequence length="75" mass="8567">MIKKCPDRDLKFNQKLAQKLIQKATHISPQSVHITAPWLLPNSPPDRHAKFPNQLTFLLPKLALKFVSNPPQNCN</sequence>
<dbReference type="Proteomes" id="UP000298663">
    <property type="component" value="Unassembled WGS sequence"/>
</dbReference>
<reference evidence="1 2" key="2">
    <citation type="journal article" date="2019" name="G3 (Bethesda)">
        <title>Hybrid Assembly of the Genome of the Entomopathogenic Nematode Steinernema carpocapsae Identifies the X-Chromosome.</title>
        <authorList>
            <person name="Serra L."/>
            <person name="Macchietto M."/>
            <person name="Macias-Munoz A."/>
            <person name="McGill C.J."/>
            <person name="Rodriguez I.M."/>
            <person name="Rodriguez B."/>
            <person name="Murad R."/>
            <person name="Mortazavi A."/>
        </authorList>
    </citation>
    <scope>NUCLEOTIDE SEQUENCE [LARGE SCALE GENOMIC DNA]</scope>
    <source>
        <strain evidence="1 2">ALL</strain>
    </source>
</reference>
<name>A0A4U5MJ98_STECR</name>
<organism evidence="1 2">
    <name type="scientific">Steinernema carpocapsae</name>
    <name type="common">Entomopathogenic nematode</name>
    <dbReference type="NCBI Taxonomy" id="34508"/>
    <lineage>
        <taxon>Eukaryota</taxon>
        <taxon>Metazoa</taxon>
        <taxon>Ecdysozoa</taxon>
        <taxon>Nematoda</taxon>
        <taxon>Chromadorea</taxon>
        <taxon>Rhabditida</taxon>
        <taxon>Tylenchina</taxon>
        <taxon>Panagrolaimomorpha</taxon>
        <taxon>Strongyloidoidea</taxon>
        <taxon>Steinernematidae</taxon>
        <taxon>Steinernema</taxon>
    </lineage>
</organism>
<gene>
    <name evidence="1" type="ORF">L596_021334</name>
</gene>
<evidence type="ECO:0000313" key="1">
    <source>
        <dbReference type="EMBL" id="TKR69143.1"/>
    </source>
</evidence>
<keyword evidence="2" id="KW-1185">Reference proteome</keyword>
<evidence type="ECO:0000313" key="2">
    <source>
        <dbReference type="Proteomes" id="UP000298663"/>
    </source>
</evidence>
<accession>A0A4U5MJ98</accession>
<protein>
    <submittedName>
        <fullName evidence="1">Uncharacterized protein</fullName>
    </submittedName>
</protein>
<reference evidence="1 2" key="1">
    <citation type="journal article" date="2015" name="Genome Biol.">
        <title>Comparative genomics of Steinernema reveals deeply conserved gene regulatory networks.</title>
        <authorList>
            <person name="Dillman A.R."/>
            <person name="Macchietto M."/>
            <person name="Porter C.F."/>
            <person name="Rogers A."/>
            <person name="Williams B."/>
            <person name="Antoshechkin I."/>
            <person name="Lee M.M."/>
            <person name="Goodwin Z."/>
            <person name="Lu X."/>
            <person name="Lewis E.E."/>
            <person name="Goodrich-Blair H."/>
            <person name="Stock S.P."/>
            <person name="Adams B.J."/>
            <person name="Sternberg P.W."/>
            <person name="Mortazavi A."/>
        </authorList>
    </citation>
    <scope>NUCLEOTIDE SEQUENCE [LARGE SCALE GENOMIC DNA]</scope>
    <source>
        <strain evidence="1 2">ALL</strain>
    </source>
</reference>
<comment type="caution">
    <text evidence="1">The sequence shown here is derived from an EMBL/GenBank/DDBJ whole genome shotgun (WGS) entry which is preliminary data.</text>
</comment>